<dbReference type="InterPro" id="IPR005162">
    <property type="entry name" value="Retrotrans_gag_dom"/>
</dbReference>
<reference evidence="3" key="1">
    <citation type="submission" date="2019-05" db="EMBL/GenBank/DDBJ databases">
        <title>The de novo reference genome and transcriptome assemblies of the wild tomato species Solanum chilense.</title>
        <authorList>
            <person name="Stam R."/>
            <person name="Nosenko T."/>
            <person name="Hoerger A.C."/>
            <person name="Stephan W."/>
            <person name="Seidel M.A."/>
            <person name="Kuhn J.M.M."/>
            <person name="Haberer G."/>
            <person name="Tellier A."/>
        </authorList>
    </citation>
    <scope>NUCLEOTIDE SEQUENCE</scope>
    <source>
        <tissue evidence="3">Mature leaves</tissue>
    </source>
</reference>
<evidence type="ECO:0000259" key="2">
    <source>
        <dbReference type="Pfam" id="PF03732"/>
    </source>
</evidence>
<feature type="non-terminal residue" evidence="3">
    <location>
        <position position="1"/>
    </location>
</feature>
<dbReference type="Pfam" id="PF03732">
    <property type="entry name" value="Retrotrans_gag"/>
    <property type="match status" value="1"/>
</dbReference>
<evidence type="ECO:0000256" key="1">
    <source>
        <dbReference type="SAM" id="MobiDB-lite"/>
    </source>
</evidence>
<feature type="domain" description="Retrotransposon gag" evidence="2">
    <location>
        <begin position="73"/>
        <end position="129"/>
    </location>
</feature>
<comment type="caution">
    <text evidence="3">The sequence shown here is derived from an EMBL/GenBank/DDBJ whole genome shotgun (WGS) entry which is preliminary data.</text>
</comment>
<protein>
    <recommendedName>
        <fullName evidence="2">Retrotransposon gag domain-containing protein</fullName>
    </recommendedName>
</protein>
<dbReference type="AlphaFoldDB" id="A0A6N2CGM3"/>
<name>A0A6N2CGM3_SOLCI</name>
<feature type="non-terminal residue" evidence="3">
    <location>
        <position position="199"/>
    </location>
</feature>
<feature type="compositionally biased region" description="Polar residues" evidence="1">
    <location>
        <begin position="17"/>
        <end position="28"/>
    </location>
</feature>
<feature type="region of interest" description="Disordered" evidence="1">
    <location>
        <begin position="1"/>
        <end position="28"/>
    </location>
</feature>
<dbReference type="EMBL" id="RXGB01000018">
    <property type="protein sequence ID" value="TMX05716.1"/>
    <property type="molecule type" value="Genomic_DNA"/>
</dbReference>
<proteinExistence type="predicted"/>
<sequence>STTTRTSREVTLERRTSPSPTSQENATTGVLASLQKAIESLVDKMDRYGRDGQRNIAATKTHAPLQSPARTYTFGSKERQKYATQFERLVQTPDMDMATYSAKFCKLARYAPLLVTTEEHRVKRFVHGLVSCLFSSLVPNMSTMTYSEALELDRKIEEKGREKHTTYDVHKKAKIGGSYGDNLSENHKIWNQGKQQGSH</sequence>
<accession>A0A6N2CGM3</accession>
<organism evidence="3">
    <name type="scientific">Solanum chilense</name>
    <name type="common">Tomato</name>
    <name type="synonym">Lycopersicon chilense</name>
    <dbReference type="NCBI Taxonomy" id="4083"/>
    <lineage>
        <taxon>Eukaryota</taxon>
        <taxon>Viridiplantae</taxon>
        <taxon>Streptophyta</taxon>
        <taxon>Embryophyta</taxon>
        <taxon>Tracheophyta</taxon>
        <taxon>Spermatophyta</taxon>
        <taxon>Magnoliopsida</taxon>
        <taxon>eudicotyledons</taxon>
        <taxon>Gunneridae</taxon>
        <taxon>Pentapetalae</taxon>
        <taxon>asterids</taxon>
        <taxon>lamiids</taxon>
        <taxon>Solanales</taxon>
        <taxon>Solanaceae</taxon>
        <taxon>Solanoideae</taxon>
        <taxon>Solaneae</taxon>
        <taxon>Solanum</taxon>
        <taxon>Solanum subgen. Lycopersicon</taxon>
    </lineage>
</organism>
<gene>
    <name evidence="3" type="ORF">EJD97_005448</name>
</gene>
<feature type="compositionally biased region" description="Basic and acidic residues" evidence="1">
    <location>
        <begin position="1"/>
        <end position="16"/>
    </location>
</feature>
<evidence type="ECO:0000313" key="3">
    <source>
        <dbReference type="EMBL" id="TMX05716.1"/>
    </source>
</evidence>